<comment type="caution">
    <text evidence="2">The sequence shown here is derived from an EMBL/GenBank/DDBJ whole genome shotgun (WGS) entry which is preliminary data.</text>
</comment>
<evidence type="ECO:0000313" key="3">
    <source>
        <dbReference type="Proteomes" id="UP000544090"/>
    </source>
</evidence>
<keyword evidence="3" id="KW-1185">Reference proteome</keyword>
<dbReference type="Proteomes" id="UP000544090">
    <property type="component" value="Unassembled WGS sequence"/>
</dbReference>
<gene>
    <name evidence="2" type="ORF">HGG74_06515</name>
</gene>
<protein>
    <submittedName>
        <fullName evidence="2">Nuclear transport factor 2 family protein</fullName>
    </submittedName>
</protein>
<evidence type="ECO:0000313" key="2">
    <source>
        <dbReference type="EMBL" id="NKX54200.1"/>
    </source>
</evidence>
<dbReference type="InterPro" id="IPR027843">
    <property type="entry name" value="DUF4440"/>
</dbReference>
<name>A0A7X6K5S4_9MICC</name>
<feature type="domain" description="DUF4440" evidence="1">
    <location>
        <begin position="2"/>
        <end position="99"/>
    </location>
</feature>
<organism evidence="2 3">
    <name type="scientific">Arthrobacter mobilis</name>
    <dbReference type="NCBI Taxonomy" id="2724944"/>
    <lineage>
        <taxon>Bacteria</taxon>
        <taxon>Bacillati</taxon>
        <taxon>Actinomycetota</taxon>
        <taxon>Actinomycetes</taxon>
        <taxon>Micrococcales</taxon>
        <taxon>Micrococcaceae</taxon>
        <taxon>Arthrobacter</taxon>
    </lineage>
</organism>
<dbReference type="InterPro" id="IPR032710">
    <property type="entry name" value="NTF2-like_dom_sf"/>
</dbReference>
<accession>A0A7X6K5S4</accession>
<dbReference type="Pfam" id="PF14534">
    <property type="entry name" value="DUF4440"/>
    <property type="match status" value="1"/>
</dbReference>
<dbReference type="Gene3D" id="3.10.450.50">
    <property type="match status" value="1"/>
</dbReference>
<proteinExistence type="predicted"/>
<reference evidence="2 3" key="1">
    <citation type="submission" date="2020-04" db="EMBL/GenBank/DDBJ databases">
        <title>Arthrobacter sp. nov.</title>
        <authorList>
            <person name="Liu S."/>
        </authorList>
    </citation>
    <scope>NUCLEOTIDE SEQUENCE [LARGE SCALE GENOMIC DNA]</scope>
    <source>
        <strain evidence="2 3">E918</strain>
    </source>
</reference>
<evidence type="ECO:0000259" key="1">
    <source>
        <dbReference type="Pfam" id="PF14534"/>
    </source>
</evidence>
<dbReference type="SUPFAM" id="SSF54427">
    <property type="entry name" value="NTF2-like"/>
    <property type="match status" value="1"/>
</dbReference>
<dbReference type="EMBL" id="JAAZSQ010000004">
    <property type="protein sequence ID" value="NKX54200.1"/>
    <property type="molecule type" value="Genomic_DNA"/>
</dbReference>
<sequence>MQALIEGDLATLAQLCDDRLVYTHSVGRRDSKESLLESLRSGTVRYHRMKHDLEEVLQVGDGAWISGRMCAEITSRGQRRQLDTLTTSVWIRPGCDWKLLAFHTTTRAD</sequence>
<dbReference type="AlphaFoldDB" id="A0A7X6K5S4"/>